<keyword evidence="1" id="KW-1133">Transmembrane helix</keyword>
<comment type="caution">
    <text evidence="2">The sequence shown here is derived from an EMBL/GenBank/DDBJ whole genome shotgun (WGS) entry which is preliminary data.</text>
</comment>
<evidence type="ECO:0000256" key="1">
    <source>
        <dbReference type="SAM" id="Phobius"/>
    </source>
</evidence>
<accession>A0ABW2P1L3</accession>
<keyword evidence="1" id="KW-0812">Transmembrane</keyword>
<protein>
    <submittedName>
        <fullName evidence="2">GDYXXLXY domain-containing protein</fullName>
    </submittedName>
</protein>
<dbReference type="InterPro" id="IPR025833">
    <property type="entry name" value="GDYXXLXY"/>
</dbReference>
<gene>
    <name evidence="2" type="ORF">ACFQSB_10350</name>
</gene>
<dbReference type="RefSeq" id="WP_380825886.1">
    <property type="nucleotide sequence ID" value="NZ_JBHTCG010000005.1"/>
</dbReference>
<reference evidence="3" key="1">
    <citation type="journal article" date="2019" name="Int. J. Syst. Evol. Microbiol.">
        <title>The Global Catalogue of Microorganisms (GCM) 10K type strain sequencing project: providing services to taxonomists for standard genome sequencing and annotation.</title>
        <authorList>
            <consortium name="The Broad Institute Genomics Platform"/>
            <consortium name="The Broad Institute Genome Sequencing Center for Infectious Disease"/>
            <person name="Wu L."/>
            <person name="Ma J."/>
        </authorList>
    </citation>
    <scope>NUCLEOTIDE SEQUENCE [LARGE SCALE GENOMIC DNA]</scope>
    <source>
        <strain evidence="3">CECT 7649</strain>
    </source>
</reference>
<name>A0ABW2P1L3_9ACTN</name>
<feature type="transmembrane region" description="Helical" evidence="1">
    <location>
        <begin position="12"/>
        <end position="31"/>
    </location>
</feature>
<sequence length="163" mass="17239">MSGSSSRVSRRTAVMVAAALLLQMALLVMVLRPQLSARLTGTEYRLAAGPVDPVDPFRGAYVMLTYPGLPSAEGQAAGRVYVPLVRDGALWKGAGVERRRPAAGPYLACRTGGYGDLRCGIDSLFLPEDKARRVGSELAADRAAAVVKIDDEGNAALIDVVPR</sequence>
<keyword evidence="1" id="KW-0472">Membrane</keyword>
<dbReference type="Pfam" id="PF14345">
    <property type="entry name" value="GDYXXLXY"/>
    <property type="match status" value="1"/>
</dbReference>
<evidence type="ECO:0000313" key="3">
    <source>
        <dbReference type="Proteomes" id="UP001596496"/>
    </source>
</evidence>
<evidence type="ECO:0000313" key="2">
    <source>
        <dbReference type="EMBL" id="MFC7382604.1"/>
    </source>
</evidence>
<keyword evidence="3" id="KW-1185">Reference proteome</keyword>
<dbReference type="EMBL" id="JBHTCG010000005">
    <property type="protein sequence ID" value="MFC7382604.1"/>
    <property type="molecule type" value="Genomic_DNA"/>
</dbReference>
<dbReference type="Proteomes" id="UP001596496">
    <property type="component" value="Unassembled WGS sequence"/>
</dbReference>
<organism evidence="2 3">
    <name type="scientific">Sphaerisporangium rhizosphaerae</name>
    <dbReference type="NCBI Taxonomy" id="2269375"/>
    <lineage>
        <taxon>Bacteria</taxon>
        <taxon>Bacillati</taxon>
        <taxon>Actinomycetota</taxon>
        <taxon>Actinomycetes</taxon>
        <taxon>Streptosporangiales</taxon>
        <taxon>Streptosporangiaceae</taxon>
        <taxon>Sphaerisporangium</taxon>
    </lineage>
</organism>
<proteinExistence type="predicted"/>